<dbReference type="SUPFAM" id="SSF90123">
    <property type="entry name" value="ABC transporter transmembrane region"/>
    <property type="match status" value="1"/>
</dbReference>
<dbReference type="Gene3D" id="1.20.1560.10">
    <property type="entry name" value="ABC transporter type 1, transmembrane domain"/>
    <property type="match status" value="1"/>
</dbReference>
<keyword evidence="12" id="KW-1185">Reference proteome</keyword>
<feature type="domain" description="ABC transporter" evidence="9">
    <location>
        <begin position="363"/>
        <end position="613"/>
    </location>
</feature>
<dbReference type="PROSITE" id="PS50929">
    <property type="entry name" value="ABC_TM1F"/>
    <property type="match status" value="1"/>
</dbReference>
<evidence type="ECO:0000256" key="2">
    <source>
        <dbReference type="ARBA" id="ARBA00022692"/>
    </source>
</evidence>
<feature type="transmembrane region" description="Helical" evidence="8">
    <location>
        <begin position="173"/>
        <end position="198"/>
    </location>
</feature>
<accession>A0ABV9BC52</accession>
<name>A0ABV9BC52_9ACTN</name>
<evidence type="ECO:0000313" key="12">
    <source>
        <dbReference type="Proteomes" id="UP001595839"/>
    </source>
</evidence>
<dbReference type="GO" id="GO:0005524">
    <property type="term" value="F:ATP binding"/>
    <property type="evidence" value="ECO:0007669"/>
    <property type="project" value="UniProtKB-KW"/>
</dbReference>
<dbReference type="Proteomes" id="UP001595839">
    <property type="component" value="Unassembled WGS sequence"/>
</dbReference>
<dbReference type="PANTHER" id="PTHR43394:SF1">
    <property type="entry name" value="ATP-BINDING CASSETTE SUB-FAMILY B MEMBER 10, MITOCHONDRIAL"/>
    <property type="match status" value="1"/>
</dbReference>
<keyword evidence="5 8" id="KW-1133">Transmembrane helix</keyword>
<reference evidence="12" key="1">
    <citation type="journal article" date="2019" name="Int. J. Syst. Evol. Microbiol.">
        <title>The Global Catalogue of Microorganisms (GCM) 10K type strain sequencing project: providing services to taxonomists for standard genome sequencing and annotation.</title>
        <authorList>
            <consortium name="The Broad Institute Genomics Platform"/>
            <consortium name="The Broad Institute Genome Sequencing Center for Infectious Disease"/>
            <person name="Wu L."/>
            <person name="Ma J."/>
        </authorList>
    </citation>
    <scope>NUCLEOTIDE SEQUENCE [LARGE SCALE GENOMIC DNA]</scope>
    <source>
        <strain evidence="12">CGMCC 4.7177</strain>
    </source>
</reference>
<feature type="transmembrane region" description="Helical" evidence="8">
    <location>
        <begin position="28"/>
        <end position="44"/>
    </location>
</feature>
<dbReference type="InterPro" id="IPR027417">
    <property type="entry name" value="P-loop_NTPase"/>
</dbReference>
<dbReference type="EMBL" id="JBHSFK010000052">
    <property type="protein sequence ID" value="MFC4507191.1"/>
    <property type="molecule type" value="Genomic_DNA"/>
</dbReference>
<comment type="subcellular location">
    <subcellularLocation>
        <location evidence="1">Cell membrane</location>
        <topology evidence="1">Multi-pass membrane protein</topology>
    </subcellularLocation>
</comment>
<dbReference type="InterPro" id="IPR003439">
    <property type="entry name" value="ABC_transporter-like_ATP-bd"/>
</dbReference>
<evidence type="ECO:0000256" key="8">
    <source>
        <dbReference type="SAM" id="Phobius"/>
    </source>
</evidence>
<feature type="domain" description="ABC transmembrane type-1" evidence="10">
    <location>
        <begin position="49"/>
        <end position="329"/>
    </location>
</feature>
<dbReference type="SMART" id="SM00382">
    <property type="entry name" value="AAA"/>
    <property type="match status" value="1"/>
</dbReference>
<evidence type="ECO:0000259" key="9">
    <source>
        <dbReference type="PROSITE" id="PS50893"/>
    </source>
</evidence>
<keyword evidence="3" id="KW-0547">Nucleotide-binding</keyword>
<organism evidence="11 12">
    <name type="scientific">Streptomyces vulcanius</name>
    <dbReference type="NCBI Taxonomy" id="1441876"/>
    <lineage>
        <taxon>Bacteria</taxon>
        <taxon>Bacillati</taxon>
        <taxon>Actinomycetota</taxon>
        <taxon>Actinomycetes</taxon>
        <taxon>Kitasatosporales</taxon>
        <taxon>Streptomycetaceae</taxon>
        <taxon>Streptomyces</taxon>
    </lineage>
</organism>
<dbReference type="InterPro" id="IPR039421">
    <property type="entry name" value="Type_1_exporter"/>
</dbReference>
<dbReference type="Pfam" id="PF00664">
    <property type="entry name" value="ABC_membrane"/>
    <property type="match status" value="1"/>
</dbReference>
<dbReference type="InterPro" id="IPR003593">
    <property type="entry name" value="AAA+_ATPase"/>
</dbReference>
<evidence type="ECO:0000259" key="10">
    <source>
        <dbReference type="PROSITE" id="PS50929"/>
    </source>
</evidence>
<dbReference type="InterPro" id="IPR011527">
    <property type="entry name" value="ABC1_TM_dom"/>
</dbReference>
<feature type="region of interest" description="Disordered" evidence="7">
    <location>
        <begin position="619"/>
        <end position="640"/>
    </location>
</feature>
<comment type="caution">
    <text evidence="11">The sequence shown here is derived from an EMBL/GenBank/DDBJ whole genome shotgun (WGS) entry which is preliminary data.</text>
</comment>
<protein>
    <submittedName>
        <fullName evidence="11">ABC transporter ATP-binding protein</fullName>
    </submittedName>
</protein>
<evidence type="ECO:0000256" key="1">
    <source>
        <dbReference type="ARBA" id="ARBA00004651"/>
    </source>
</evidence>
<keyword evidence="6 8" id="KW-0472">Membrane</keyword>
<evidence type="ECO:0000256" key="3">
    <source>
        <dbReference type="ARBA" id="ARBA00022741"/>
    </source>
</evidence>
<dbReference type="PANTHER" id="PTHR43394">
    <property type="entry name" value="ATP-DEPENDENT PERMEASE MDL1, MITOCHONDRIAL"/>
    <property type="match status" value="1"/>
</dbReference>
<proteinExistence type="predicted"/>
<evidence type="ECO:0000256" key="7">
    <source>
        <dbReference type="SAM" id="MobiDB-lite"/>
    </source>
</evidence>
<feature type="region of interest" description="Disordered" evidence="7">
    <location>
        <begin position="1"/>
        <end position="22"/>
    </location>
</feature>
<evidence type="ECO:0000256" key="6">
    <source>
        <dbReference type="ARBA" id="ARBA00023136"/>
    </source>
</evidence>
<sequence>MRSLRRRVPASSEIGTGTGHTRSARRRVTAAVVLCATAAPWASAGYATLTLTSGLVPVLIAWMTKLLIDGLTHDADLRTLLIPALGYVLAAIIVGIGPLAARYLRGVVDREVGLLAQDRLFTAVGRHPGLGRLEDPAFLDRLRVAQDVGRTVAGQLADATLSAGRSLLTVTGFMVSLVALNPVMALVVLAAGVPSLLAQLALSRHQARAVLEVGRIERREDFYARLIAAPTAAKEIRLFAIGDFLRSRVLAERRAANAVTQSVDARQTKVQSVLEVLSCLVSGAGLVWAVFAAHTGDLTVGGVTMFVAAVDGVQGSLGSLLIQLAASQRALLMFDHYLEVVEAEPDLPVAAEPVPLTPLRHGIELSDVWFRYAPDHDWVLRGLNLFIPHGGSLALVGLNGAGKSTLVKLLCRFYDPTHGAVLWDGVDLRDADPVELRARMSTLFQDFQHYDMTAAENIGLGDLRLLEERDRIEAAAAKAGMHEKLAQLPQGYDTMLSRTFHHDAPAEEHRPGTLLSGGQHQRLALARAFIREGRDLMILDEPSAGLDAEAEHEIHLSIRRHRADRTSLLISHRLSAVRDAHRIAVLGDGQVKEEGSHRELLGSGGEYARLFALQADGYTDDRHGPGTVGPADPVEAAAGR</sequence>
<dbReference type="RefSeq" id="WP_381185383.1">
    <property type="nucleotide sequence ID" value="NZ_JBHSFK010000052.1"/>
</dbReference>
<keyword evidence="4 11" id="KW-0067">ATP-binding</keyword>
<dbReference type="PROSITE" id="PS50893">
    <property type="entry name" value="ABC_TRANSPORTER_2"/>
    <property type="match status" value="1"/>
</dbReference>
<dbReference type="SUPFAM" id="SSF52540">
    <property type="entry name" value="P-loop containing nucleoside triphosphate hydrolases"/>
    <property type="match status" value="1"/>
</dbReference>
<gene>
    <name evidence="11" type="ORF">ACFPIH_48570</name>
</gene>
<dbReference type="Pfam" id="PF00005">
    <property type="entry name" value="ABC_tran"/>
    <property type="match status" value="1"/>
</dbReference>
<evidence type="ECO:0000256" key="4">
    <source>
        <dbReference type="ARBA" id="ARBA00022840"/>
    </source>
</evidence>
<dbReference type="InterPro" id="IPR036640">
    <property type="entry name" value="ABC1_TM_sf"/>
</dbReference>
<dbReference type="Gene3D" id="3.40.50.300">
    <property type="entry name" value="P-loop containing nucleotide triphosphate hydrolases"/>
    <property type="match status" value="1"/>
</dbReference>
<feature type="transmembrane region" description="Helical" evidence="8">
    <location>
        <begin position="80"/>
        <end position="101"/>
    </location>
</feature>
<evidence type="ECO:0000313" key="11">
    <source>
        <dbReference type="EMBL" id="MFC4507191.1"/>
    </source>
</evidence>
<keyword evidence="2 8" id="KW-0812">Transmembrane</keyword>
<evidence type="ECO:0000256" key="5">
    <source>
        <dbReference type="ARBA" id="ARBA00022989"/>
    </source>
</evidence>